<keyword evidence="2" id="KW-0378">Hydrolase</keyword>
<dbReference type="InterPro" id="IPR041796">
    <property type="entry name" value="Mre11_N"/>
</dbReference>
<sequence>MKILHTSDWQIGRIFRFADDDTLGALQAERLEVIRRLGLLARQENVTHVLVAGDVYEHETPTERTLHQPMERMRQFPDVRWHLIPGNHDADTPDGVWARLLREGAVPENVTVHRQPGPVVLDESENAWLLPAVLQRRHVLADLTAYMDDAPTPPDALRIGLAHGSVTGFGNGEEAEHNPVAIDRAKKAGLTYLALGDWHGFCQIDARTAYSGTPETDRFTTGGGGGGEALIVTLSGPRAEPQITRHRTGKYVWKKLDDVTLTKADDIHALEARVRGIAPDNPGSVLVWLAVSGLLSVDDLALYESAIVRRLSGAVACLRLSGAPHLSAGLDDLERFGTGGAVRLAAEGLLARAQAGGEEGAIAADALQRLFLFWNEVGGQAA</sequence>
<dbReference type="SUPFAM" id="SSF56300">
    <property type="entry name" value="Metallo-dependent phosphatases"/>
    <property type="match status" value="1"/>
</dbReference>
<dbReference type="GO" id="GO:0004527">
    <property type="term" value="F:exonuclease activity"/>
    <property type="evidence" value="ECO:0007669"/>
    <property type="project" value="UniProtKB-KW"/>
</dbReference>
<dbReference type="Proteomes" id="UP000194641">
    <property type="component" value="Unassembled WGS sequence"/>
</dbReference>
<dbReference type="EMBL" id="JOPA01000002">
    <property type="protein sequence ID" value="OUI96870.1"/>
    <property type="molecule type" value="Genomic_DNA"/>
</dbReference>
<evidence type="ECO:0000256" key="2">
    <source>
        <dbReference type="ARBA" id="ARBA00022801"/>
    </source>
</evidence>
<dbReference type="Proteomes" id="UP000032673">
    <property type="component" value="Unassembled WGS sequence"/>
</dbReference>
<dbReference type="Pfam" id="PF00149">
    <property type="entry name" value="Metallophos"/>
    <property type="match status" value="1"/>
</dbReference>
<feature type="domain" description="Calcineurin-like phosphoesterase" evidence="4">
    <location>
        <begin position="1"/>
        <end position="95"/>
    </location>
</feature>
<reference evidence="5 8" key="1">
    <citation type="submission" date="2012-11" db="EMBL/GenBank/DDBJ databases">
        <title>Whole genome sequence of Acetobacter indonesiensis 5H-1.</title>
        <authorList>
            <person name="Azuma Y."/>
            <person name="Higashiura N."/>
            <person name="Hirakawa H."/>
            <person name="Matsushita K."/>
        </authorList>
    </citation>
    <scope>NUCLEOTIDE SEQUENCE [LARGE SCALE GENOMIC DNA]</scope>
    <source>
        <strain evidence="5 8">5H-1</strain>
    </source>
</reference>
<dbReference type="AlphaFoldDB" id="A0A252AYK2"/>
<comment type="caution">
    <text evidence="7">The sequence shown here is derived from an EMBL/GenBank/DDBJ whole genome shotgun (WGS) entry which is preliminary data.</text>
</comment>
<keyword evidence="8" id="KW-1185">Reference proteome</keyword>
<evidence type="ECO:0000256" key="3">
    <source>
        <dbReference type="ARBA" id="ARBA00022839"/>
    </source>
</evidence>
<dbReference type="Proteomes" id="UP000321104">
    <property type="component" value="Unassembled WGS sequence"/>
</dbReference>
<evidence type="ECO:0000313" key="7">
    <source>
        <dbReference type="EMBL" id="OUI96870.1"/>
    </source>
</evidence>
<reference evidence="6 10" key="4">
    <citation type="submission" date="2019-07" db="EMBL/GenBank/DDBJ databases">
        <title>Whole genome shotgun sequence of Acetobacter indonesiensis NBRC 16471.</title>
        <authorList>
            <person name="Hosoyama A."/>
            <person name="Uohara A."/>
            <person name="Ohji S."/>
            <person name="Ichikawa N."/>
        </authorList>
    </citation>
    <scope>NUCLEOTIDE SEQUENCE [LARGE SCALE GENOMIC DNA]</scope>
    <source>
        <strain evidence="6 10">NBRC 16471</strain>
    </source>
</reference>
<evidence type="ECO:0000313" key="5">
    <source>
        <dbReference type="EMBL" id="GAN62274.1"/>
    </source>
</evidence>
<gene>
    <name evidence="5" type="ORF">Abin_006_264</name>
    <name evidence="6" type="ORF">AIN02nite_02670</name>
    <name evidence="7" type="ORF">HK17_06425</name>
</gene>
<reference evidence="9" key="2">
    <citation type="submission" date="2014-06" db="EMBL/GenBank/DDBJ databases">
        <authorList>
            <person name="Winans N.J."/>
            <person name="Newell P.D."/>
            <person name="Douglas A.E."/>
        </authorList>
    </citation>
    <scope>NUCLEOTIDE SEQUENCE [LARGE SCALE GENOMIC DNA]</scope>
</reference>
<evidence type="ECO:0000313" key="10">
    <source>
        <dbReference type="Proteomes" id="UP000321104"/>
    </source>
</evidence>
<dbReference type="EMBL" id="BAMW01000006">
    <property type="protein sequence ID" value="GAN62274.1"/>
    <property type="molecule type" value="Genomic_DNA"/>
</dbReference>
<dbReference type="PANTHER" id="PTHR30337:SF0">
    <property type="entry name" value="NUCLEASE SBCCD SUBUNIT D"/>
    <property type="match status" value="1"/>
</dbReference>
<organism evidence="7 9">
    <name type="scientific">Acetobacter indonesiensis</name>
    <dbReference type="NCBI Taxonomy" id="104101"/>
    <lineage>
        <taxon>Bacteria</taxon>
        <taxon>Pseudomonadati</taxon>
        <taxon>Pseudomonadota</taxon>
        <taxon>Alphaproteobacteria</taxon>
        <taxon>Acetobacterales</taxon>
        <taxon>Acetobacteraceae</taxon>
        <taxon>Acetobacter</taxon>
    </lineage>
</organism>
<dbReference type="InterPro" id="IPR029052">
    <property type="entry name" value="Metallo-depent_PP-like"/>
</dbReference>
<dbReference type="PIRSF" id="PIRSF033093">
    <property type="entry name" value="UCP_ML1119"/>
    <property type="match status" value="1"/>
</dbReference>
<evidence type="ECO:0000259" key="4">
    <source>
        <dbReference type="Pfam" id="PF00149"/>
    </source>
</evidence>
<dbReference type="RefSeq" id="WP_048844765.1">
    <property type="nucleotide sequence ID" value="NZ_BAMW01000006.1"/>
</dbReference>
<reference evidence="7" key="3">
    <citation type="submission" date="2014-06" db="EMBL/GenBank/DDBJ databases">
        <authorList>
            <person name="Ju J."/>
            <person name="Zhang J."/>
        </authorList>
    </citation>
    <scope>NUCLEOTIDE SEQUENCE [LARGE SCALE GENOMIC DNA]</scope>
    <source>
        <strain evidence="7">DmL_051</strain>
    </source>
</reference>
<keyword evidence="3 7" id="KW-0269">Exonuclease</keyword>
<keyword evidence="1" id="KW-0540">Nuclease</keyword>
<evidence type="ECO:0000256" key="1">
    <source>
        <dbReference type="ARBA" id="ARBA00022722"/>
    </source>
</evidence>
<accession>A0A252AYK2</accession>
<dbReference type="EMBL" id="BJXQ01000001">
    <property type="protein sequence ID" value="GEN02242.1"/>
    <property type="molecule type" value="Genomic_DNA"/>
</dbReference>
<proteinExistence type="predicted"/>
<dbReference type="PANTHER" id="PTHR30337">
    <property type="entry name" value="COMPONENT OF ATP-DEPENDENT DSDNA EXONUCLEASE"/>
    <property type="match status" value="1"/>
</dbReference>
<evidence type="ECO:0000313" key="8">
    <source>
        <dbReference type="Proteomes" id="UP000032673"/>
    </source>
</evidence>
<dbReference type="CDD" id="cd00840">
    <property type="entry name" value="MPP_Mre11_N"/>
    <property type="match status" value="1"/>
</dbReference>
<dbReference type="InterPro" id="IPR014577">
    <property type="entry name" value="UCP033093_metalloPase"/>
</dbReference>
<evidence type="ECO:0000313" key="9">
    <source>
        <dbReference type="Proteomes" id="UP000194641"/>
    </source>
</evidence>
<name>A0A252AYK2_9PROT</name>
<protein>
    <submittedName>
        <fullName evidence="7">DNA repair exonuclease</fullName>
    </submittedName>
    <submittedName>
        <fullName evidence="6">Metallophosphatase</fullName>
    </submittedName>
</protein>
<dbReference type="InterPro" id="IPR050535">
    <property type="entry name" value="DNA_Repair-Maintenance_Comp"/>
</dbReference>
<dbReference type="InterPro" id="IPR004843">
    <property type="entry name" value="Calcineurin-like_PHP"/>
</dbReference>
<dbReference type="Gene3D" id="3.60.21.10">
    <property type="match status" value="1"/>
</dbReference>
<evidence type="ECO:0000313" key="6">
    <source>
        <dbReference type="EMBL" id="GEN02242.1"/>
    </source>
</evidence>